<keyword evidence="2" id="KW-1185">Reference proteome</keyword>
<proteinExistence type="predicted"/>
<organism evidence="1 2">
    <name type="scientific">Zarea fungicola</name>
    <dbReference type="NCBI Taxonomy" id="93591"/>
    <lineage>
        <taxon>Eukaryota</taxon>
        <taxon>Fungi</taxon>
        <taxon>Dikarya</taxon>
        <taxon>Ascomycota</taxon>
        <taxon>Pezizomycotina</taxon>
        <taxon>Sordariomycetes</taxon>
        <taxon>Hypocreomycetidae</taxon>
        <taxon>Hypocreales</taxon>
        <taxon>Cordycipitaceae</taxon>
        <taxon>Zarea</taxon>
    </lineage>
</organism>
<evidence type="ECO:0000313" key="2">
    <source>
        <dbReference type="Proteomes" id="UP001143910"/>
    </source>
</evidence>
<sequence>MRRCGTVPQLSSIEQIGRLIAPGSGLKQTVLVQNHDPTDGESSNGSIITPIEDKVVRIYPSASAVLNAYYIFIHPYFAILPPPFTPLELDYPTLWHSGKPPKASDSFPFNSTSPLCLAISAILALLPPQEQGQKDAAVSLTARRSLAQHFARAAMERIEEDAEVINATTVYSSQSPVLQWKIERVPFHPLTPVELESTLALLVLTNYEHTQRGNLLNMASRAGQALITAKSLSLHRLTDDADEFSEARRRTWWMTVAISMDDDNTITTPFPQVEADPEVWAIFIEALRVSVASVHFIASYRMAQADQPNIDEKLNNLDKWLLQTTMKAGTAPSVASPLGVDSYEEYTATVMRRLSRIRLASARIRIHRYQAFADIPLFLSNHCDLAEAKNFEYLNDRDGNGMRNLNTALTCEEAAAICVESALAAARQLRSLQVADPLNAGKMLPRTMPTCSCCAMQAAYTMLMQIFKLRAAGMESSTTTRTAIATERLIEELRHGIDSVTGALKDFAVSFEAIDGMRAEIVAATHVAFQNDIL</sequence>
<gene>
    <name evidence="1" type="ORF">NQ176_g10218</name>
</gene>
<protein>
    <submittedName>
        <fullName evidence="1">Uncharacterized protein</fullName>
    </submittedName>
</protein>
<comment type="caution">
    <text evidence="1">The sequence shown here is derived from an EMBL/GenBank/DDBJ whole genome shotgun (WGS) entry which is preliminary data.</text>
</comment>
<accession>A0ACC1MH30</accession>
<dbReference type="EMBL" id="JANJQO010002676">
    <property type="protein sequence ID" value="KAJ2966292.1"/>
    <property type="molecule type" value="Genomic_DNA"/>
</dbReference>
<evidence type="ECO:0000313" key="1">
    <source>
        <dbReference type="EMBL" id="KAJ2966292.1"/>
    </source>
</evidence>
<name>A0ACC1MH30_9HYPO</name>
<dbReference type="Proteomes" id="UP001143910">
    <property type="component" value="Unassembled WGS sequence"/>
</dbReference>
<reference evidence="1" key="1">
    <citation type="submission" date="2022-08" db="EMBL/GenBank/DDBJ databases">
        <title>Genome Sequence of Lecanicillium fungicola.</title>
        <authorList>
            <person name="Buettner E."/>
        </authorList>
    </citation>
    <scope>NUCLEOTIDE SEQUENCE</scope>
    <source>
        <strain evidence="1">Babe33</strain>
    </source>
</reference>